<dbReference type="PANTHER" id="PTHR42829">
    <property type="entry name" value="NADH-UBIQUINONE OXIDOREDUCTASE CHAIN 5"/>
    <property type="match status" value="1"/>
</dbReference>
<dbReference type="PANTHER" id="PTHR42829:SF2">
    <property type="entry name" value="NADH-UBIQUINONE OXIDOREDUCTASE CHAIN 5"/>
    <property type="match status" value="1"/>
</dbReference>
<dbReference type="EMBL" id="CP000493">
    <property type="protein sequence ID" value="ABM80063.1"/>
    <property type="molecule type" value="Genomic_DNA"/>
</dbReference>
<feature type="transmembrane region" description="Helical" evidence="5">
    <location>
        <begin position="626"/>
        <end position="645"/>
    </location>
</feature>
<evidence type="ECO:0000313" key="9">
    <source>
        <dbReference type="Proteomes" id="UP000002593"/>
    </source>
</evidence>
<organism evidence="8 9">
    <name type="scientific">Hyperthermus butylicus (strain DSM 5456 / JCM 9403 / PLM1-5)</name>
    <dbReference type="NCBI Taxonomy" id="415426"/>
    <lineage>
        <taxon>Archaea</taxon>
        <taxon>Thermoproteota</taxon>
        <taxon>Thermoprotei</taxon>
        <taxon>Desulfurococcales</taxon>
        <taxon>Pyrodictiaceae</taxon>
        <taxon>Hyperthermus</taxon>
    </lineage>
</organism>
<name>A2BJA2_HYPBU</name>
<dbReference type="Pfam" id="PF00662">
    <property type="entry name" value="Proton_antipo_N"/>
    <property type="match status" value="1"/>
</dbReference>
<reference evidence="8 9" key="1">
    <citation type="journal article" date="2007" name="Archaea">
        <title>The genome of Hyperthermus butylicus: a sulfur-reducing, peptide fermenting, neutrophilic Crenarchaeote growing up to 108 degrees C.</title>
        <authorList>
            <person name="Brugger K."/>
            <person name="Chen L."/>
            <person name="Stark M."/>
            <person name="Zibat A."/>
            <person name="Redder P."/>
            <person name="Ruepp A."/>
            <person name="Awayez M."/>
            <person name="She Q."/>
            <person name="Garrett R.A."/>
            <person name="Klenk H.P."/>
        </authorList>
    </citation>
    <scope>NUCLEOTIDE SEQUENCE [LARGE SCALE GENOMIC DNA]</scope>
    <source>
        <strain evidence="9">DSM 5456 / JCM 9403 / PLM1-5</strain>
    </source>
</reference>
<comment type="subcellular location">
    <subcellularLocation>
        <location evidence="1">Membrane</location>
        <topology evidence="1">Multi-pass membrane protein</topology>
    </subcellularLocation>
</comment>
<dbReference type="GO" id="GO:0003954">
    <property type="term" value="F:NADH dehydrogenase activity"/>
    <property type="evidence" value="ECO:0007669"/>
    <property type="project" value="TreeGrafter"/>
</dbReference>
<dbReference type="OrthoDB" id="371891at2157"/>
<feature type="transmembrane region" description="Helical" evidence="5">
    <location>
        <begin position="524"/>
        <end position="543"/>
    </location>
</feature>
<dbReference type="Gene3D" id="1.20.5.2700">
    <property type="match status" value="1"/>
</dbReference>
<evidence type="ECO:0000313" key="8">
    <source>
        <dbReference type="EMBL" id="ABM80063.1"/>
    </source>
</evidence>
<dbReference type="eggNOG" id="arCOG01539">
    <property type="taxonomic scope" value="Archaea"/>
</dbReference>
<evidence type="ECO:0000256" key="2">
    <source>
        <dbReference type="ARBA" id="ARBA00022692"/>
    </source>
</evidence>
<feature type="transmembrane region" description="Helical" evidence="5">
    <location>
        <begin position="6"/>
        <end position="28"/>
    </location>
</feature>
<dbReference type="GO" id="GO:0015990">
    <property type="term" value="P:electron transport coupled proton transport"/>
    <property type="evidence" value="ECO:0007669"/>
    <property type="project" value="TreeGrafter"/>
</dbReference>
<dbReference type="Pfam" id="PF00361">
    <property type="entry name" value="Proton_antipo_M"/>
    <property type="match status" value="1"/>
</dbReference>
<dbReference type="InterPro" id="IPR001516">
    <property type="entry name" value="Proton_antipo_N"/>
</dbReference>
<dbReference type="STRING" id="415426.Hbut_0191"/>
<dbReference type="EnsemblBacteria" id="ABM80063">
    <property type="protein sequence ID" value="ABM80063"/>
    <property type="gene ID" value="Hbut_0191"/>
</dbReference>
<keyword evidence="3 5" id="KW-1133">Transmembrane helix</keyword>
<keyword evidence="2 5" id="KW-0812">Transmembrane</keyword>
<dbReference type="EC" id="1.6.5.11" evidence="8"/>
<keyword evidence="4 5" id="KW-0472">Membrane</keyword>
<feature type="domain" description="NADH:quinone oxidoreductase/Mrp antiporter transmembrane" evidence="6">
    <location>
        <begin position="178"/>
        <end position="453"/>
    </location>
</feature>
<evidence type="ECO:0000256" key="1">
    <source>
        <dbReference type="ARBA" id="ARBA00004141"/>
    </source>
</evidence>
<dbReference type="HOGENOM" id="CLU_007100_6_2_2"/>
<protein>
    <submittedName>
        <fullName evidence="8">NADH-quinone oxidoreductase chain 12</fullName>
        <ecNumber evidence="8">1.6.5.11</ecNumber>
    </submittedName>
</protein>
<dbReference type="InterPro" id="IPR001750">
    <property type="entry name" value="ND/Mrp_TM"/>
</dbReference>
<feature type="transmembrane region" description="Helical" evidence="5">
    <location>
        <begin position="77"/>
        <end position="100"/>
    </location>
</feature>
<sequence length="654" mass="69552">MVEPGVAALVAVFAEYAAALVALLLGAAGARWRGIAWTGVAGAAVSMVASWLAFLGGEGRLEYEWVRSLGVAFSLDVDLLAAIMGVVVATLSFLIAVYSVEYIGEWGAPRYWFFYSFFVASMLLLVYAGDMITLFIGWEGTGLSSWALIGFYYDEREEAWVGDPGRVALGVPMWFTPTHSGLRAIVFTRLGDMGMLIGMGMVYAIIGTTSIAAMAVAMNSVALNMYVKGVLAAWVILFYLGALAKSAQFPFHEWLVTAMTGPTSVSALIHAATMVKAGVYFALRFTPFIAPALFWVGAGIASMKALAWLALLTAFATATMAIVARELKLILAFSTASQLSYMLGAVFAAAAAGDPALGSLGGLAHLVSHAVFKAALFLGAGAIIHAVHSRYITDMGGLRRHMPYTFAAMLLAGASLAALPPFSGWWSKDLAVRAIASLGGFAEAVALLTAVITAAYTFRMIYYVFFGEPRFHGEHVHEAPGLMLGPYLVLGLAALGLGAVWPWVEHYFAEASGAGHVGMELATVLWGTLAALAGTSTVALYFAGMLKPNRPIVSPVERAIHDFLYDRWYVNAIIYKLIVYPGASLARALWGLEKLLDTGLHVVLPSAAEAVSTGLRRRLQSGDLRLYLALFAVGLALALLLALAFSPAQLHVGS</sequence>
<dbReference type="AlphaFoldDB" id="A2BJA2"/>
<dbReference type="GO" id="GO:0016020">
    <property type="term" value="C:membrane"/>
    <property type="evidence" value="ECO:0007669"/>
    <property type="project" value="UniProtKB-SubCell"/>
</dbReference>
<proteinExistence type="predicted"/>
<accession>A2BJA2</accession>
<keyword evidence="9" id="KW-1185">Reference proteome</keyword>
<feature type="transmembrane region" description="Helical" evidence="5">
    <location>
        <begin position="330"/>
        <end position="350"/>
    </location>
</feature>
<dbReference type="GO" id="GO:0042773">
    <property type="term" value="P:ATP synthesis coupled electron transport"/>
    <property type="evidence" value="ECO:0007669"/>
    <property type="project" value="InterPro"/>
</dbReference>
<feature type="domain" description="NADH-Ubiquinone oxidoreductase (complex I) chain 5 N-terminal" evidence="7">
    <location>
        <begin position="67"/>
        <end position="111"/>
    </location>
</feature>
<dbReference type="InterPro" id="IPR003945">
    <property type="entry name" value="NU5C-like"/>
</dbReference>
<feature type="transmembrane region" description="Helical" evidence="5">
    <location>
        <begin position="35"/>
        <end position="57"/>
    </location>
</feature>
<dbReference type="RefSeq" id="WP_011821380.1">
    <property type="nucleotide sequence ID" value="NC_008818.1"/>
</dbReference>
<feature type="transmembrane region" description="Helical" evidence="5">
    <location>
        <begin position="479"/>
        <end position="504"/>
    </location>
</feature>
<gene>
    <name evidence="8" type="ordered locus">Hbut_0191</name>
</gene>
<evidence type="ECO:0000256" key="3">
    <source>
        <dbReference type="ARBA" id="ARBA00022989"/>
    </source>
</evidence>
<feature type="transmembrane region" description="Helical" evidence="5">
    <location>
        <begin position="370"/>
        <end position="392"/>
    </location>
</feature>
<dbReference type="GeneID" id="4782517"/>
<evidence type="ECO:0000256" key="5">
    <source>
        <dbReference type="SAM" id="Phobius"/>
    </source>
</evidence>
<feature type="transmembrane region" description="Helical" evidence="5">
    <location>
        <begin position="254"/>
        <end position="272"/>
    </location>
</feature>
<evidence type="ECO:0000259" key="7">
    <source>
        <dbReference type="Pfam" id="PF00662"/>
    </source>
</evidence>
<dbReference type="GO" id="GO:0008137">
    <property type="term" value="F:NADH dehydrogenase (ubiquinone) activity"/>
    <property type="evidence" value="ECO:0007669"/>
    <property type="project" value="InterPro"/>
</dbReference>
<feature type="transmembrane region" description="Helical" evidence="5">
    <location>
        <begin position="112"/>
        <end position="138"/>
    </location>
</feature>
<keyword evidence="8" id="KW-0560">Oxidoreductase</keyword>
<feature type="transmembrane region" description="Helical" evidence="5">
    <location>
        <begin position="404"/>
        <end position="422"/>
    </location>
</feature>
<feature type="transmembrane region" description="Helical" evidence="5">
    <location>
        <begin position="306"/>
        <end position="323"/>
    </location>
</feature>
<evidence type="ECO:0000259" key="6">
    <source>
        <dbReference type="Pfam" id="PF00361"/>
    </source>
</evidence>
<evidence type="ECO:0000256" key="4">
    <source>
        <dbReference type="ARBA" id="ARBA00023136"/>
    </source>
</evidence>
<dbReference type="KEGG" id="hbu:Hbut_0191"/>
<feature type="transmembrane region" description="Helical" evidence="5">
    <location>
        <begin position="434"/>
        <end position="458"/>
    </location>
</feature>
<feature type="transmembrane region" description="Helical" evidence="5">
    <location>
        <begin position="225"/>
        <end position="242"/>
    </location>
</feature>
<dbReference type="PRINTS" id="PR01434">
    <property type="entry name" value="NADHDHGNASE5"/>
</dbReference>
<dbReference type="Proteomes" id="UP000002593">
    <property type="component" value="Chromosome"/>
</dbReference>
<feature type="transmembrane region" description="Helical" evidence="5">
    <location>
        <begin position="279"/>
        <end position="300"/>
    </location>
</feature>
<feature type="transmembrane region" description="Helical" evidence="5">
    <location>
        <begin position="196"/>
        <end position="218"/>
    </location>
</feature>
<dbReference type="PRINTS" id="PR01435">
    <property type="entry name" value="NPOXDRDTASE5"/>
</dbReference>